<evidence type="ECO:0000313" key="3">
    <source>
        <dbReference type="Proteomes" id="UP000588586"/>
    </source>
</evidence>
<comment type="caution">
    <text evidence="2">The sequence shown here is derived from an EMBL/GenBank/DDBJ whole genome shotgun (WGS) entry which is preliminary data.</text>
</comment>
<dbReference type="AlphaFoldDB" id="A0A849HL55"/>
<dbReference type="RefSeq" id="WP_171245183.1">
    <property type="nucleotide sequence ID" value="NZ_JABEPQ010000006.1"/>
</dbReference>
<proteinExistence type="predicted"/>
<feature type="region of interest" description="Disordered" evidence="1">
    <location>
        <begin position="115"/>
        <end position="167"/>
    </location>
</feature>
<feature type="compositionally biased region" description="Pro residues" evidence="1">
    <location>
        <begin position="1"/>
        <end position="13"/>
    </location>
</feature>
<feature type="region of interest" description="Disordered" evidence="1">
    <location>
        <begin position="192"/>
        <end position="211"/>
    </location>
</feature>
<evidence type="ECO:0000256" key="1">
    <source>
        <dbReference type="SAM" id="MobiDB-lite"/>
    </source>
</evidence>
<feature type="region of interest" description="Disordered" evidence="1">
    <location>
        <begin position="1"/>
        <end position="70"/>
    </location>
</feature>
<gene>
    <name evidence="2" type="ORF">HJG52_18870</name>
</gene>
<protein>
    <submittedName>
        <fullName evidence="2">Uncharacterized protein</fullName>
    </submittedName>
</protein>
<name>A0A849HL55_9MICO</name>
<feature type="compositionally biased region" description="Low complexity" evidence="1">
    <location>
        <begin position="115"/>
        <end position="152"/>
    </location>
</feature>
<keyword evidence="3" id="KW-1185">Reference proteome</keyword>
<sequence>MSTPPTPPTPPGRGDPEHDPTGMRDLLASLPDPGPMPEDLVQRITASLAAEQAARAGDPHRDADGSGATVVPLDSRRRWNWRHVAAAAAAVAVIGVGVPAALSGGNGGLIASLSGGSSDGSAASSGAQSQGLAATGAPSGPPEGGLSPSVTPTLPPATPSTADSKGLEQANGTAYTTAGLARQVTAALQAKDAKGSGADQSASSVRGPADTDQGLRDCLLALGVGADTVVWVDRGTLDGAPAVVAVVEAPGGRTAYAVAPGCDAGHAVALAGPLPVG</sequence>
<dbReference type="EMBL" id="JABEPQ010000006">
    <property type="protein sequence ID" value="NNM48052.1"/>
    <property type="molecule type" value="Genomic_DNA"/>
</dbReference>
<organism evidence="2 3">
    <name type="scientific">Knoellia koreensis</name>
    <dbReference type="NCBI Taxonomy" id="2730921"/>
    <lineage>
        <taxon>Bacteria</taxon>
        <taxon>Bacillati</taxon>
        <taxon>Actinomycetota</taxon>
        <taxon>Actinomycetes</taxon>
        <taxon>Micrococcales</taxon>
        <taxon>Intrasporangiaceae</taxon>
        <taxon>Knoellia</taxon>
    </lineage>
</organism>
<dbReference type="Proteomes" id="UP000588586">
    <property type="component" value="Unassembled WGS sequence"/>
</dbReference>
<accession>A0A849HL55</accession>
<reference evidence="2 3" key="1">
    <citation type="submission" date="2020-04" db="EMBL/GenBank/DDBJ databases">
        <title>Knoellia sp. isolate from air conditioner.</title>
        <authorList>
            <person name="Chea S."/>
            <person name="Kim D.-U."/>
        </authorList>
    </citation>
    <scope>NUCLEOTIDE SEQUENCE [LARGE SCALE GENOMIC DNA]</scope>
    <source>
        <strain evidence="2 3">DB2414S</strain>
    </source>
</reference>
<evidence type="ECO:0000313" key="2">
    <source>
        <dbReference type="EMBL" id="NNM48052.1"/>
    </source>
</evidence>